<dbReference type="EMBL" id="JAPFFF010000023">
    <property type="protein sequence ID" value="KAK8852646.1"/>
    <property type="molecule type" value="Genomic_DNA"/>
</dbReference>
<dbReference type="Proteomes" id="UP001470230">
    <property type="component" value="Unassembled WGS sequence"/>
</dbReference>
<evidence type="ECO:0008006" key="3">
    <source>
        <dbReference type="Google" id="ProtNLM"/>
    </source>
</evidence>
<reference evidence="1 2" key="1">
    <citation type="submission" date="2024-04" db="EMBL/GenBank/DDBJ databases">
        <title>Tritrichomonas musculus Genome.</title>
        <authorList>
            <person name="Alves-Ferreira E."/>
            <person name="Grigg M."/>
            <person name="Lorenzi H."/>
            <person name="Galac M."/>
        </authorList>
    </citation>
    <scope>NUCLEOTIDE SEQUENCE [LARGE SCALE GENOMIC DNA]</scope>
    <source>
        <strain evidence="1 2">EAF2021</strain>
    </source>
</reference>
<protein>
    <recommendedName>
        <fullName evidence="3">PH domain-containing protein</fullName>
    </recommendedName>
</protein>
<proteinExistence type="predicted"/>
<accession>A0ABR2HU56</accession>
<keyword evidence="2" id="KW-1185">Reference proteome</keyword>
<evidence type="ECO:0000313" key="2">
    <source>
        <dbReference type="Proteomes" id="UP001470230"/>
    </source>
</evidence>
<name>A0ABR2HU56_9EUKA</name>
<gene>
    <name evidence="1" type="ORF">M9Y10_017634</name>
</gene>
<evidence type="ECO:0000313" key="1">
    <source>
        <dbReference type="EMBL" id="KAK8852646.1"/>
    </source>
</evidence>
<comment type="caution">
    <text evidence="1">The sequence shown here is derived from an EMBL/GenBank/DDBJ whole genome shotgun (WGS) entry which is preliminary data.</text>
</comment>
<organism evidence="1 2">
    <name type="scientific">Tritrichomonas musculus</name>
    <dbReference type="NCBI Taxonomy" id="1915356"/>
    <lineage>
        <taxon>Eukaryota</taxon>
        <taxon>Metamonada</taxon>
        <taxon>Parabasalia</taxon>
        <taxon>Tritrichomonadida</taxon>
        <taxon>Tritrichomonadidae</taxon>
        <taxon>Tritrichomonas</taxon>
    </lineage>
</organism>
<sequence length="254" mass="29180">MAWLDLSIITHQEISQEEANMLNPIQIKFNNGYVKKTKKNTNQIEIKIEDVDTTSLTISGQNLHSIREWYSFIKNSCNLDKQYLLFGRSSIHNIGSGFVSDHLHFASFLVMGIYEFLLISVNEYQLNRMVTGKAMLPADLATIMKTTNGNVTSVDEILTQHQSQRENNFVQMVARANELPARTVNQVQVQENIDPLTNITVWRRYSPLLYSVNNICFSIDEHFNNLGRTVPLNEDIVREVCTEILTKHKEDDQT</sequence>